<comment type="caution">
    <text evidence="2">The sequence shown here is derived from an EMBL/GenBank/DDBJ whole genome shotgun (WGS) entry which is preliminary data.</text>
</comment>
<reference evidence="2 3" key="1">
    <citation type="submission" date="2024-06" db="EMBL/GenBank/DDBJ databases">
        <title>A chromosome-level genome assembly of beet webworm, Loxostege sticticalis.</title>
        <authorList>
            <person name="Zhang Y."/>
        </authorList>
    </citation>
    <scope>NUCLEOTIDE SEQUENCE [LARGE SCALE GENOMIC DNA]</scope>
    <source>
        <strain evidence="2">AQ026</strain>
        <tissue evidence="2">Whole body</tissue>
    </source>
</reference>
<evidence type="ECO:0000313" key="3">
    <source>
        <dbReference type="Proteomes" id="UP001549920"/>
    </source>
</evidence>
<dbReference type="Pfam" id="PF03564">
    <property type="entry name" value="DUF1759"/>
    <property type="match status" value="1"/>
</dbReference>
<accession>A0ABR3H6H4</accession>
<keyword evidence="3" id="KW-1185">Reference proteome</keyword>
<evidence type="ECO:0000313" key="2">
    <source>
        <dbReference type="EMBL" id="KAL0860190.1"/>
    </source>
</evidence>
<dbReference type="EMBL" id="JBEUOH010000026">
    <property type="protein sequence ID" value="KAL0860190.1"/>
    <property type="molecule type" value="Genomic_DNA"/>
</dbReference>
<feature type="region of interest" description="Disordered" evidence="1">
    <location>
        <begin position="381"/>
        <end position="405"/>
    </location>
</feature>
<dbReference type="PANTHER" id="PTHR47331:SF5">
    <property type="entry name" value="RIBONUCLEASE H"/>
    <property type="match status" value="1"/>
</dbReference>
<evidence type="ECO:0000256" key="1">
    <source>
        <dbReference type="SAM" id="MobiDB-lite"/>
    </source>
</evidence>
<protein>
    <recommendedName>
        <fullName evidence="4">Gag-pol polyprotein</fullName>
    </recommendedName>
</protein>
<gene>
    <name evidence="2" type="ORF">ABMA27_010497</name>
</gene>
<feature type="compositionally biased region" description="Low complexity" evidence="1">
    <location>
        <begin position="388"/>
        <end position="400"/>
    </location>
</feature>
<proteinExistence type="predicted"/>
<name>A0ABR3H6H4_LOXSC</name>
<dbReference type="Proteomes" id="UP001549920">
    <property type="component" value="Unassembled WGS sequence"/>
</dbReference>
<evidence type="ECO:0008006" key="4">
    <source>
        <dbReference type="Google" id="ProtNLM"/>
    </source>
</evidence>
<sequence length="455" mass="51371">MSEESGKSMLEVPKSPQKNDLSSLKRSRGTLKGRITLLQKILVKFEVGSPTPLQISELKDRLQSTQDTFKEFKSVQSKIEVLVDEQELDDQLEHRDKFESSYFSTIALITELIKPTKVADGSESVAHNDKSTLNIKLPDIKLPSFDGSYDHWLEFKNSYFSLIHKRTDLDFIQKIHYLKSSVSGSALQVISALEFTGSNYVHAWELLENRFHNERLLVHNHVKALFNVPSFSKESPQQLRILIDTILRNLRALKSLNEPVDNWDTLIIYLIVTKLDVSTERAWENHKGSIVGSSTDTKITLDELFLPVEKRNRNHALYACTVFLNLPIKNRSSFVDEHKLCRNCLRAGHTVNECLFGPCKQCQSKHNSLFHSDSIKSDGDSNLIKPASGSSTSTALHSSTVESNASEKTLRGTQMVLLSTALVEVADDKNHFHTVRALLDNGSEHSIITESLSKR</sequence>
<dbReference type="PANTHER" id="PTHR47331">
    <property type="entry name" value="PHD-TYPE DOMAIN-CONTAINING PROTEIN"/>
    <property type="match status" value="1"/>
</dbReference>
<dbReference type="InterPro" id="IPR005312">
    <property type="entry name" value="DUF1759"/>
</dbReference>
<feature type="region of interest" description="Disordered" evidence="1">
    <location>
        <begin position="1"/>
        <end position="25"/>
    </location>
</feature>
<organism evidence="2 3">
    <name type="scientific">Loxostege sticticalis</name>
    <name type="common">Beet webworm moth</name>
    <dbReference type="NCBI Taxonomy" id="481309"/>
    <lineage>
        <taxon>Eukaryota</taxon>
        <taxon>Metazoa</taxon>
        <taxon>Ecdysozoa</taxon>
        <taxon>Arthropoda</taxon>
        <taxon>Hexapoda</taxon>
        <taxon>Insecta</taxon>
        <taxon>Pterygota</taxon>
        <taxon>Neoptera</taxon>
        <taxon>Endopterygota</taxon>
        <taxon>Lepidoptera</taxon>
        <taxon>Glossata</taxon>
        <taxon>Ditrysia</taxon>
        <taxon>Pyraloidea</taxon>
        <taxon>Crambidae</taxon>
        <taxon>Pyraustinae</taxon>
        <taxon>Loxostege</taxon>
    </lineage>
</organism>